<dbReference type="Pfam" id="PF00440">
    <property type="entry name" value="TetR_N"/>
    <property type="match status" value="1"/>
</dbReference>
<dbReference type="RefSeq" id="WP_032079703.1">
    <property type="nucleotide sequence ID" value="NZ_CP020953.1"/>
</dbReference>
<dbReference type="InterPro" id="IPR009057">
    <property type="entry name" value="Homeodomain-like_sf"/>
</dbReference>
<evidence type="ECO:0000256" key="1">
    <source>
        <dbReference type="ARBA" id="ARBA00023125"/>
    </source>
</evidence>
<evidence type="ECO:0000313" key="4">
    <source>
        <dbReference type="EMBL" id="AWI05581.1"/>
    </source>
</evidence>
<gene>
    <name evidence="4" type="ORF">B9W14_14070</name>
</gene>
<keyword evidence="5" id="KW-1185">Reference proteome</keyword>
<organism evidence="4 5">
    <name type="scientific">Clostridium drakei</name>
    <dbReference type="NCBI Taxonomy" id="332101"/>
    <lineage>
        <taxon>Bacteria</taxon>
        <taxon>Bacillati</taxon>
        <taxon>Bacillota</taxon>
        <taxon>Clostridia</taxon>
        <taxon>Eubacteriales</taxon>
        <taxon>Clostridiaceae</taxon>
        <taxon>Clostridium</taxon>
    </lineage>
</organism>
<evidence type="ECO:0000259" key="3">
    <source>
        <dbReference type="PROSITE" id="PS50977"/>
    </source>
</evidence>
<dbReference type="Gene3D" id="1.10.357.10">
    <property type="entry name" value="Tetracycline Repressor, domain 2"/>
    <property type="match status" value="1"/>
</dbReference>
<dbReference type="InterPro" id="IPR001647">
    <property type="entry name" value="HTH_TetR"/>
</dbReference>
<dbReference type="InterPro" id="IPR050624">
    <property type="entry name" value="HTH-type_Tx_Regulator"/>
</dbReference>
<proteinExistence type="predicted"/>
<sequence length="193" mass="22711">MLNKKVVIFNSGKKLFCSKGFKDTSVSDITKLAGIGVGTFYNYYPSKEKLFLEIHIQENDKLKKNIMESVNFDEDPTKAIKEALSLNIKGMNSNPILKEWYNRDVFTKLEKYYRKENGKNDVDFLYNNFADLIKKWQTEKKIRDDLDFEFILALFNSIIFIDTHKREIGIHHFPKIIDYLAEFIMKGLTNFPK</sequence>
<accession>A0A2U8DT01</accession>
<reference evidence="5" key="1">
    <citation type="submission" date="2017-04" db="EMBL/GenBank/DDBJ databases">
        <authorList>
            <person name="Song Y."/>
            <person name="Cho B.-K."/>
        </authorList>
    </citation>
    <scope>NUCLEOTIDE SEQUENCE [LARGE SCALE GENOMIC DNA]</scope>
    <source>
        <strain evidence="5">SL1</strain>
    </source>
</reference>
<dbReference type="SUPFAM" id="SSF46689">
    <property type="entry name" value="Homeodomain-like"/>
    <property type="match status" value="1"/>
</dbReference>
<evidence type="ECO:0000313" key="5">
    <source>
        <dbReference type="Proteomes" id="UP000244910"/>
    </source>
</evidence>
<dbReference type="EMBL" id="CP020953">
    <property type="protein sequence ID" value="AWI05581.1"/>
    <property type="molecule type" value="Genomic_DNA"/>
</dbReference>
<dbReference type="Proteomes" id="UP000244910">
    <property type="component" value="Chromosome"/>
</dbReference>
<protein>
    <submittedName>
        <fullName evidence="4">TetR family transcriptional regulator</fullName>
    </submittedName>
</protein>
<dbReference type="PANTHER" id="PTHR43479">
    <property type="entry name" value="ACREF/ENVCD OPERON REPRESSOR-RELATED"/>
    <property type="match status" value="1"/>
</dbReference>
<keyword evidence="1 2" id="KW-0238">DNA-binding</keyword>
<dbReference type="PRINTS" id="PR00455">
    <property type="entry name" value="HTHTETR"/>
</dbReference>
<feature type="DNA-binding region" description="H-T-H motif" evidence="2">
    <location>
        <begin position="25"/>
        <end position="44"/>
    </location>
</feature>
<dbReference type="GO" id="GO:0003677">
    <property type="term" value="F:DNA binding"/>
    <property type="evidence" value="ECO:0007669"/>
    <property type="project" value="UniProtKB-UniRule"/>
</dbReference>
<dbReference type="PROSITE" id="PS50977">
    <property type="entry name" value="HTH_TETR_2"/>
    <property type="match status" value="1"/>
</dbReference>
<dbReference type="KEGG" id="cdrk:B9W14_14070"/>
<dbReference type="PANTHER" id="PTHR43479:SF11">
    <property type="entry name" value="ACREF_ENVCD OPERON REPRESSOR-RELATED"/>
    <property type="match status" value="1"/>
</dbReference>
<feature type="domain" description="HTH tetR-type" evidence="3">
    <location>
        <begin position="2"/>
        <end position="62"/>
    </location>
</feature>
<dbReference type="AlphaFoldDB" id="A0A2U8DT01"/>
<name>A0A2U8DT01_9CLOT</name>
<dbReference type="OrthoDB" id="9812993at2"/>
<evidence type="ECO:0000256" key="2">
    <source>
        <dbReference type="PROSITE-ProRule" id="PRU00335"/>
    </source>
</evidence>